<gene>
    <name evidence="1" type="ORF">FSB_LOCUS50870</name>
</gene>
<reference evidence="1" key="1">
    <citation type="submission" date="2018-02" db="EMBL/GenBank/DDBJ databases">
        <authorList>
            <person name="Cohen D.B."/>
            <person name="Kent A.D."/>
        </authorList>
    </citation>
    <scope>NUCLEOTIDE SEQUENCE</scope>
</reference>
<sequence length="44" mass="4117">MLAAVREPSGSGGGSSEGVFVVVALRSGVVATGIGARIWSGGGG</sequence>
<organism evidence="1">
    <name type="scientific">Fagus sylvatica</name>
    <name type="common">Beechnut</name>
    <dbReference type="NCBI Taxonomy" id="28930"/>
    <lineage>
        <taxon>Eukaryota</taxon>
        <taxon>Viridiplantae</taxon>
        <taxon>Streptophyta</taxon>
        <taxon>Embryophyta</taxon>
        <taxon>Tracheophyta</taxon>
        <taxon>Spermatophyta</taxon>
        <taxon>Magnoliopsida</taxon>
        <taxon>eudicotyledons</taxon>
        <taxon>Gunneridae</taxon>
        <taxon>Pentapetalae</taxon>
        <taxon>rosids</taxon>
        <taxon>fabids</taxon>
        <taxon>Fagales</taxon>
        <taxon>Fagaceae</taxon>
        <taxon>Fagus</taxon>
    </lineage>
</organism>
<protein>
    <submittedName>
        <fullName evidence="1">Uncharacterized protein</fullName>
    </submittedName>
</protein>
<dbReference type="AlphaFoldDB" id="A0A2N9IEU2"/>
<name>A0A2N9IEU2_FAGSY</name>
<accession>A0A2N9IEU2</accession>
<dbReference type="EMBL" id="OIVN01005556">
    <property type="protein sequence ID" value="SPD22988.1"/>
    <property type="molecule type" value="Genomic_DNA"/>
</dbReference>
<proteinExistence type="predicted"/>
<evidence type="ECO:0000313" key="1">
    <source>
        <dbReference type="EMBL" id="SPD22988.1"/>
    </source>
</evidence>